<dbReference type="SUPFAM" id="SSF88645">
    <property type="entry name" value="ssDNA viruses"/>
    <property type="match status" value="1"/>
</dbReference>
<name>A0A9P0GF11_9CUCU</name>
<dbReference type="InterPro" id="IPR016184">
    <property type="entry name" value="Capsid/spike_ssDNA_virus"/>
</dbReference>
<protein>
    <submittedName>
        <fullName evidence="2">Uncharacterized protein</fullName>
    </submittedName>
</protein>
<dbReference type="InterPro" id="IPR003433">
    <property type="entry name" value="Capsid_VP4_densovirus"/>
</dbReference>
<dbReference type="OrthoDB" id="6772843at2759"/>
<keyword evidence="3" id="KW-1185">Reference proteome</keyword>
<feature type="compositionally biased region" description="Polar residues" evidence="1">
    <location>
        <begin position="551"/>
        <end position="563"/>
    </location>
</feature>
<reference evidence="2" key="1">
    <citation type="submission" date="2022-01" db="EMBL/GenBank/DDBJ databases">
        <authorList>
            <person name="King R."/>
        </authorList>
    </citation>
    <scope>NUCLEOTIDE SEQUENCE</scope>
</reference>
<feature type="compositionally biased region" description="Low complexity" evidence="1">
    <location>
        <begin position="525"/>
        <end position="540"/>
    </location>
</feature>
<accession>A0A9P0GF11</accession>
<dbReference type="EMBL" id="OV651814">
    <property type="protein sequence ID" value="CAH1106987.1"/>
    <property type="molecule type" value="Genomic_DNA"/>
</dbReference>
<sequence>MIKICLSLHFILQQTEFEEHVEPAFKKNKFDESFSNDSLTGIEILNVDELPIYVGNETCSSVQTAPSPQPSSSSSVYLESISGSSTFTVVSKEKYDPEKNLETVTIENINLKDIFSNDIFAQALLEKAKNKTLTNNDRDRIADIVTTYALNKYRRLDHDHFRYLAKQIEKLLPNEKSSTYFISPIKNRDSRDNKPVRSRGKLVEKYRNKLHLLKSFKGQQLISPKKNKQQDINELNIPTQEELDVMEMPVVFVGDVTETTTETTFDENQLILHNIDFLSASANQGNKKDIQKNQEETGKFITLDQGNVIYLPGNGNKLPYYKGYSTTFEENQPILQYINDELTEQYESSVTPYMLMDCSSSVSLNFLSSIDVDNEILNYITTSKNWPEGPGNEINSEVPLDFDDYIALQHDLAHLNAESQHDVEVADLLAIRDFFTNFITDGNTHALAGVLGLSVKHIVEKYILKHQLYPFMAPITSTEKSSTHRGQKRYANIQQEISEQYKRHKVSGGKSTWHDFMRQYYVTTDKGSSSTTTTTRPTSSGAYIADPVLDSPSSSDQGSNLRLNLSPVDSMDVDTDLLEGQQGGARATQASPMVPTAVSNPNLDNMLIKYYGDKNLTENGPMCMGVPRHVDMYACLRINSNRSLPHYIGHIEGVYQLDRYMHRFNFIPKTGEAIINWEYTPAYGFISCKDHDIPYCRDESDVCYTQNIIDKMPAQITTALTKNGVCKVKPAVNTQNFESGNTGDLLKFSVDGSKVFAPHYSAPKGPKMCVPNIYFGILPTPALNPSKDSLDFQNTAAYFAVEAEMVLEYDCDSVFPYELSAHGENTEFVAFPGRDQLRYEKLDPLGFETYGN</sequence>
<evidence type="ECO:0000256" key="1">
    <source>
        <dbReference type="SAM" id="MobiDB-lite"/>
    </source>
</evidence>
<dbReference type="AlphaFoldDB" id="A0A9P0GF11"/>
<proteinExistence type="predicted"/>
<dbReference type="Proteomes" id="UP001153636">
    <property type="component" value="Chromosome 2"/>
</dbReference>
<gene>
    <name evidence="2" type="ORF">PSYICH_LOCUS6794</name>
</gene>
<feature type="region of interest" description="Disordered" evidence="1">
    <location>
        <begin position="525"/>
        <end position="566"/>
    </location>
</feature>
<evidence type="ECO:0000313" key="2">
    <source>
        <dbReference type="EMBL" id="CAH1106987.1"/>
    </source>
</evidence>
<evidence type="ECO:0000313" key="3">
    <source>
        <dbReference type="Proteomes" id="UP001153636"/>
    </source>
</evidence>
<dbReference type="Pfam" id="PF02336">
    <property type="entry name" value="Denso_VP4"/>
    <property type="match status" value="1"/>
</dbReference>
<organism evidence="2 3">
    <name type="scientific">Psylliodes chrysocephalus</name>
    <dbReference type="NCBI Taxonomy" id="3402493"/>
    <lineage>
        <taxon>Eukaryota</taxon>
        <taxon>Metazoa</taxon>
        <taxon>Ecdysozoa</taxon>
        <taxon>Arthropoda</taxon>
        <taxon>Hexapoda</taxon>
        <taxon>Insecta</taxon>
        <taxon>Pterygota</taxon>
        <taxon>Neoptera</taxon>
        <taxon>Endopterygota</taxon>
        <taxon>Coleoptera</taxon>
        <taxon>Polyphaga</taxon>
        <taxon>Cucujiformia</taxon>
        <taxon>Chrysomeloidea</taxon>
        <taxon>Chrysomelidae</taxon>
        <taxon>Galerucinae</taxon>
        <taxon>Alticini</taxon>
        <taxon>Psylliodes</taxon>
    </lineage>
</organism>